<dbReference type="PROSITE" id="PS01095">
    <property type="entry name" value="GH18_1"/>
    <property type="match status" value="1"/>
</dbReference>
<evidence type="ECO:0000313" key="8">
    <source>
        <dbReference type="Proteomes" id="UP000663828"/>
    </source>
</evidence>
<dbReference type="EMBL" id="CAJNOR010017480">
    <property type="protein sequence ID" value="CAF1687384.1"/>
    <property type="molecule type" value="Genomic_DNA"/>
</dbReference>
<evidence type="ECO:0000256" key="4">
    <source>
        <dbReference type="RuleBase" id="RU004453"/>
    </source>
</evidence>
<evidence type="ECO:0000256" key="2">
    <source>
        <dbReference type="ARBA" id="ARBA00023295"/>
    </source>
</evidence>
<dbReference type="PROSITE" id="PS51910">
    <property type="entry name" value="GH18_2"/>
    <property type="match status" value="1"/>
</dbReference>
<dbReference type="Proteomes" id="UP000663828">
    <property type="component" value="Unassembled WGS sequence"/>
</dbReference>
<keyword evidence="8" id="KW-1185">Reference proteome</keyword>
<feature type="compositionally biased region" description="Basic and acidic residues" evidence="5">
    <location>
        <begin position="46"/>
        <end position="55"/>
    </location>
</feature>
<dbReference type="GO" id="GO:0005975">
    <property type="term" value="P:carbohydrate metabolic process"/>
    <property type="evidence" value="ECO:0007669"/>
    <property type="project" value="InterPro"/>
</dbReference>
<dbReference type="SUPFAM" id="SSF51445">
    <property type="entry name" value="(Trans)glycosidases"/>
    <property type="match status" value="1"/>
</dbReference>
<feature type="compositionally biased region" description="Acidic residues" evidence="5">
    <location>
        <begin position="106"/>
        <end position="121"/>
    </location>
</feature>
<evidence type="ECO:0000256" key="1">
    <source>
        <dbReference type="ARBA" id="ARBA00022801"/>
    </source>
</evidence>
<comment type="caution">
    <text evidence="7">The sequence shown here is derived from an EMBL/GenBank/DDBJ whole genome shotgun (WGS) entry which is preliminary data.</text>
</comment>
<gene>
    <name evidence="7" type="ORF">XAT740_LOCUS62373</name>
</gene>
<dbReference type="AlphaFoldDB" id="A0A816HLN6"/>
<feature type="non-terminal residue" evidence="7">
    <location>
        <position position="1"/>
    </location>
</feature>
<dbReference type="Pfam" id="PF00704">
    <property type="entry name" value="Glyco_hydro_18"/>
    <property type="match status" value="1"/>
</dbReference>
<dbReference type="InterPro" id="IPR001223">
    <property type="entry name" value="Glyco_hydro18_cat"/>
</dbReference>
<feature type="region of interest" description="Disordered" evidence="5">
    <location>
        <begin position="106"/>
        <end position="125"/>
    </location>
</feature>
<protein>
    <recommendedName>
        <fullName evidence="6">GH18 domain-containing protein</fullName>
    </recommendedName>
</protein>
<dbReference type="PANTHER" id="PTHR46073:SF4">
    <property type="entry name" value="GH18 DOMAIN-CONTAINING PROTEIN"/>
    <property type="match status" value="1"/>
</dbReference>
<feature type="region of interest" description="Disordered" evidence="5">
    <location>
        <begin position="46"/>
        <end position="77"/>
    </location>
</feature>
<accession>A0A816HLN6</accession>
<dbReference type="Gene3D" id="3.20.20.80">
    <property type="entry name" value="Glycosidases"/>
    <property type="match status" value="1"/>
</dbReference>
<organism evidence="7 8">
    <name type="scientific">Adineta ricciae</name>
    <name type="common">Rotifer</name>
    <dbReference type="NCBI Taxonomy" id="249248"/>
    <lineage>
        <taxon>Eukaryota</taxon>
        <taxon>Metazoa</taxon>
        <taxon>Spiralia</taxon>
        <taxon>Gnathifera</taxon>
        <taxon>Rotifera</taxon>
        <taxon>Eurotatoria</taxon>
        <taxon>Bdelloidea</taxon>
        <taxon>Adinetida</taxon>
        <taxon>Adinetidae</taxon>
        <taxon>Adineta</taxon>
    </lineage>
</organism>
<comment type="similarity">
    <text evidence="4">Belongs to the glycosyl hydrolase 18 family.</text>
</comment>
<feature type="non-terminal residue" evidence="7">
    <location>
        <position position="284"/>
    </location>
</feature>
<evidence type="ECO:0000256" key="5">
    <source>
        <dbReference type="SAM" id="MobiDB-lite"/>
    </source>
</evidence>
<dbReference type="InterPro" id="IPR001579">
    <property type="entry name" value="Glyco_hydro_18_chit_AS"/>
</dbReference>
<feature type="compositionally biased region" description="Basic residues" evidence="5">
    <location>
        <begin position="56"/>
        <end position="65"/>
    </location>
</feature>
<feature type="domain" description="GH18" evidence="6">
    <location>
        <begin position="132"/>
        <end position="284"/>
    </location>
</feature>
<sequence>RNPFLFGYRDAVKGRPSGLTVNGAQCASAMSLDKKEADIWHTDLMMDQKKRDNKPPKQKKQKKSKRQVDEENREVRGCTPAEARGMAALFGLSSLSIFDDANYDIIEGDDEGDDESSDEGGDNISQAAKCGKRIIGYYPSWGTGKITSQHAHRLTHIIFAFFEVEANGNILLGSADRTHSANVEEDTRIARQRLDRLKRLQDAFPDIKYMFAVGGWENSQYFSSIAASPEKRVRFIASALKLLDEHQMDGIDIDWEYPVTGGAIEGVPQDKQNYVILMRELRQA</sequence>
<keyword evidence="1 3" id="KW-0378">Hydrolase</keyword>
<dbReference type="PANTHER" id="PTHR46073">
    <property type="entry name" value="CHITINASE"/>
    <property type="match status" value="1"/>
</dbReference>
<name>A0A816HLN6_ADIRI</name>
<evidence type="ECO:0000313" key="7">
    <source>
        <dbReference type="EMBL" id="CAF1687384.1"/>
    </source>
</evidence>
<keyword evidence="2 3" id="KW-0326">Glycosidase</keyword>
<proteinExistence type="inferred from homology"/>
<evidence type="ECO:0000259" key="6">
    <source>
        <dbReference type="PROSITE" id="PS51910"/>
    </source>
</evidence>
<dbReference type="GO" id="GO:0004568">
    <property type="term" value="F:chitinase activity"/>
    <property type="evidence" value="ECO:0007669"/>
    <property type="project" value="UniProtKB-ARBA"/>
</dbReference>
<dbReference type="InterPro" id="IPR017853">
    <property type="entry name" value="GH"/>
</dbReference>
<dbReference type="GO" id="GO:0006032">
    <property type="term" value="P:chitin catabolic process"/>
    <property type="evidence" value="ECO:0007669"/>
    <property type="project" value="UniProtKB-ARBA"/>
</dbReference>
<evidence type="ECO:0000256" key="3">
    <source>
        <dbReference type="RuleBase" id="RU000489"/>
    </source>
</evidence>
<reference evidence="7" key="1">
    <citation type="submission" date="2021-02" db="EMBL/GenBank/DDBJ databases">
        <authorList>
            <person name="Nowell W R."/>
        </authorList>
    </citation>
    <scope>NUCLEOTIDE SEQUENCE</scope>
</reference>
<feature type="compositionally biased region" description="Basic and acidic residues" evidence="5">
    <location>
        <begin position="66"/>
        <end position="76"/>
    </location>
</feature>